<protein>
    <recommendedName>
        <fullName evidence="4">FZ domain-containing protein</fullName>
    </recommendedName>
</protein>
<gene>
    <name evidence="2" type="ORF">HG535_0F02370</name>
</gene>
<name>A0A7H9B5Z7_ZYGMR</name>
<dbReference type="PANTHER" id="PTHR39142:SF1">
    <property type="entry name" value="AEL197CP"/>
    <property type="match status" value="1"/>
</dbReference>
<evidence type="ECO:0000256" key="1">
    <source>
        <dbReference type="SAM" id="SignalP"/>
    </source>
</evidence>
<keyword evidence="1" id="KW-0732">Signal</keyword>
<sequence>MMQFVTMRIQRWHWILTLYALFSLVAAFGATFGLQQEKRFLKGFDQDISYHDYDGDATGLDRYSDNSNSTGILDSNHIYEWTPISTNISAGQRDVFTFSVESLSSSPKKLSTFEVMIFLSGNICNQPTDTTDKLLRVTYSFDEIILSNSSMGECAYFTNGYMQALATCPLKDISNGSVAAYPYLYVVVEAVNVTTNEILPLGAEALNDVWHYEMTVSENDLVYQWDSRQSLDILDTDHNSALVATDRGLSILSYLNGVKEDTVNNSVPIDSSLYDIYLYSEEEASKIEDSLKLSLCAVTSGSYLATSANKNYTGDRDYRTSLDNLDLEIIKSPANRTWHYQEQFYITGLNSSSSYTVYLTKKIGRAGNLSQVGGVLFSKSTFSTRNSNDCSLIFGLDFCSGVAYSVPNSASQPNNKTFLAEQFDNLAKSSYVGFSKALQNIPCNIELDAKYSPLRTCDDCAHSYKNWLCAVTIPRCSAEASDIYKRRDKDKNRSHFLSESFRASADYYEILPCVEMCYSLVRDCPSEFQFSCPDSLVHKDLFHMSYNFFDPYSNIMTCNFIGNDTDIFISLFNAQKDEG</sequence>
<proteinExistence type="predicted"/>
<dbReference type="RefSeq" id="XP_037145452.1">
    <property type="nucleotide sequence ID" value="XM_037289557.1"/>
</dbReference>
<evidence type="ECO:0000313" key="3">
    <source>
        <dbReference type="Proteomes" id="UP000509704"/>
    </source>
</evidence>
<evidence type="ECO:0008006" key="4">
    <source>
        <dbReference type="Google" id="ProtNLM"/>
    </source>
</evidence>
<keyword evidence="3" id="KW-1185">Reference proteome</keyword>
<feature type="signal peptide" evidence="1">
    <location>
        <begin position="1"/>
        <end position="27"/>
    </location>
</feature>
<dbReference type="GO" id="GO:0005262">
    <property type="term" value="F:calcium channel activity"/>
    <property type="evidence" value="ECO:0007669"/>
    <property type="project" value="InterPro"/>
</dbReference>
<reference evidence="2 3" key="1">
    <citation type="submission" date="2020-07" db="EMBL/GenBank/DDBJ databases">
        <title>The yeast mating-type switching endonuclease HO is a domesticated member of an unorthodox homing genetic element family.</title>
        <authorList>
            <person name="Coughlan A.Y."/>
            <person name="Lombardi L."/>
            <person name="Braun-Galleani S."/>
            <person name="Martos A.R."/>
            <person name="Galeote V."/>
            <person name="Bigey F."/>
            <person name="Dequin S."/>
            <person name="Byrne K.P."/>
            <person name="Wolfe K.H."/>
        </authorList>
    </citation>
    <scope>NUCLEOTIDE SEQUENCE [LARGE SCALE GENOMIC DNA]</scope>
    <source>
        <strain evidence="2 3">NRRL Y-6702</strain>
    </source>
</reference>
<feature type="chain" id="PRO_5028924835" description="FZ domain-containing protein" evidence="1">
    <location>
        <begin position="28"/>
        <end position="579"/>
    </location>
</feature>
<dbReference type="Pfam" id="PF12929">
    <property type="entry name" value="Mid1"/>
    <property type="match status" value="1"/>
</dbReference>
<dbReference type="Proteomes" id="UP000509704">
    <property type="component" value="Chromosome 6"/>
</dbReference>
<dbReference type="EMBL" id="CP058609">
    <property type="protein sequence ID" value="QLG73726.1"/>
    <property type="molecule type" value="Genomic_DNA"/>
</dbReference>
<evidence type="ECO:0000313" key="2">
    <source>
        <dbReference type="EMBL" id="QLG73726.1"/>
    </source>
</evidence>
<dbReference type="GeneID" id="59237485"/>
<dbReference type="OrthoDB" id="5405745at2759"/>
<dbReference type="KEGG" id="zmk:HG535_0F02370"/>
<dbReference type="PANTHER" id="PTHR39142">
    <property type="entry name" value="MID1P"/>
    <property type="match status" value="1"/>
</dbReference>
<dbReference type="GO" id="GO:0098703">
    <property type="term" value="P:calcium ion import across plasma membrane"/>
    <property type="evidence" value="ECO:0007669"/>
    <property type="project" value="InterPro"/>
</dbReference>
<organism evidence="2 3">
    <name type="scientific">Zygotorulaspora mrakii</name>
    <name type="common">Zygosaccharomyces mrakii</name>
    <dbReference type="NCBI Taxonomy" id="42260"/>
    <lineage>
        <taxon>Eukaryota</taxon>
        <taxon>Fungi</taxon>
        <taxon>Dikarya</taxon>
        <taxon>Ascomycota</taxon>
        <taxon>Saccharomycotina</taxon>
        <taxon>Saccharomycetes</taxon>
        <taxon>Saccharomycetales</taxon>
        <taxon>Saccharomycetaceae</taxon>
        <taxon>Zygotorulaspora</taxon>
    </lineage>
</organism>
<accession>A0A7H9B5Z7</accession>
<dbReference type="InterPro" id="IPR024338">
    <property type="entry name" value="MID1/Yam8"/>
</dbReference>
<dbReference type="AlphaFoldDB" id="A0A7H9B5Z7"/>